<comment type="caution">
    <text evidence="2">The sequence shown here is derived from an EMBL/GenBank/DDBJ whole genome shotgun (WGS) entry which is preliminary data.</text>
</comment>
<evidence type="ECO:0000313" key="3">
    <source>
        <dbReference type="Proteomes" id="UP000632774"/>
    </source>
</evidence>
<dbReference type="InterPro" id="IPR002123">
    <property type="entry name" value="Plipid/glycerol_acylTrfase"/>
</dbReference>
<dbReference type="Pfam" id="PF01553">
    <property type="entry name" value="Acyltransferase"/>
    <property type="match status" value="1"/>
</dbReference>
<dbReference type="CDD" id="cd06551">
    <property type="entry name" value="LPLAT"/>
    <property type="match status" value="1"/>
</dbReference>
<organism evidence="2 3">
    <name type="scientific">Mucilaginibacter boryungensis</name>
    <dbReference type="NCBI Taxonomy" id="768480"/>
    <lineage>
        <taxon>Bacteria</taxon>
        <taxon>Pseudomonadati</taxon>
        <taxon>Bacteroidota</taxon>
        <taxon>Sphingobacteriia</taxon>
        <taxon>Sphingobacteriales</taxon>
        <taxon>Sphingobacteriaceae</taxon>
        <taxon>Mucilaginibacter</taxon>
    </lineage>
</organism>
<dbReference type="RefSeq" id="WP_194107896.1">
    <property type="nucleotide sequence ID" value="NZ_JADFFM010000002.1"/>
</dbReference>
<dbReference type="SUPFAM" id="SSF69593">
    <property type="entry name" value="Glycerol-3-phosphate (1)-acyltransferase"/>
    <property type="match status" value="1"/>
</dbReference>
<keyword evidence="2" id="KW-0808">Transferase</keyword>
<sequence>MRKSFNVLRFNTVNIKPGHSVLLLCNHFSWWDGFLSDWITTQTIHRRFHIMMQHDHLEQRKWLRYMGGFSVKKNAKDVVQSLNYTAQLLNNPNNMVTVFPQGELLSNHATDINIERGIGHIIKKIEGDCQIIYYSAFIEYFESFKPSVYFHLLDCGTNKDFDLERLRAQISTFHQQALKDQVNVKH</sequence>
<name>A0ABR9XMP9_9SPHI</name>
<dbReference type="Proteomes" id="UP000632774">
    <property type="component" value="Unassembled WGS sequence"/>
</dbReference>
<dbReference type="SMART" id="SM00563">
    <property type="entry name" value="PlsC"/>
    <property type="match status" value="1"/>
</dbReference>
<evidence type="ECO:0000259" key="1">
    <source>
        <dbReference type="SMART" id="SM00563"/>
    </source>
</evidence>
<accession>A0ABR9XMP9</accession>
<proteinExistence type="predicted"/>
<gene>
    <name evidence="2" type="ORF">IRJ18_19155</name>
</gene>
<reference evidence="2 3" key="1">
    <citation type="submission" date="2020-10" db="EMBL/GenBank/DDBJ databases">
        <title>Mucilaginibacter mali sp. nov., isolated from rhizosphere soil of apple orchard.</title>
        <authorList>
            <person name="Lee J.-S."/>
            <person name="Kim H.S."/>
            <person name="Kim J.-S."/>
        </authorList>
    </citation>
    <scope>NUCLEOTIDE SEQUENCE [LARGE SCALE GENOMIC DNA]</scope>
    <source>
        <strain evidence="2 3">KCTC 23157</strain>
    </source>
</reference>
<keyword evidence="2" id="KW-0012">Acyltransferase</keyword>
<feature type="domain" description="Phospholipid/glycerol acyltransferase" evidence="1">
    <location>
        <begin position="21"/>
        <end position="137"/>
    </location>
</feature>
<keyword evidence="3" id="KW-1185">Reference proteome</keyword>
<evidence type="ECO:0000313" key="2">
    <source>
        <dbReference type="EMBL" id="MBE9668497.1"/>
    </source>
</evidence>
<dbReference type="EMBL" id="JADFFM010000002">
    <property type="protein sequence ID" value="MBE9668497.1"/>
    <property type="molecule type" value="Genomic_DNA"/>
</dbReference>
<protein>
    <submittedName>
        <fullName evidence="2">Lysophospholipid acyltransferase family protein</fullName>
    </submittedName>
</protein>
<dbReference type="GO" id="GO:0016746">
    <property type="term" value="F:acyltransferase activity"/>
    <property type="evidence" value="ECO:0007669"/>
    <property type="project" value="UniProtKB-KW"/>
</dbReference>